<keyword evidence="4" id="KW-0813">Transport</keyword>
<accession>A0AAD5RUV9</accession>
<keyword evidence="5" id="KW-1003">Cell membrane</keyword>
<dbReference type="InterPro" id="IPR017927">
    <property type="entry name" value="FAD-bd_FR_type"/>
</dbReference>
<dbReference type="Proteomes" id="UP001201980">
    <property type="component" value="Unassembled WGS sequence"/>
</dbReference>
<evidence type="ECO:0000256" key="6">
    <source>
        <dbReference type="ARBA" id="ARBA00022692"/>
    </source>
</evidence>
<evidence type="ECO:0000256" key="10">
    <source>
        <dbReference type="ARBA" id="ARBA00023065"/>
    </source>
</evidence>
<dbReference type="InterPro" id="IPR051410">
    <property type="entry name" value="Ferric/Cupric_Reductase"/>
</dbReference>
<dbReference type="PANTHER" id="PTHR32361">
    <property type="entry name" value="FERRIC/CUPRIC REDUCTASE TRANSMEMBRANE COMPONENT"/>
    <property type="match status" value="1"/>
</dbReference>
<evidence type="ECO:0000256" key="7">
    <source>
        <dbReference type="ARBA" id="ARBA00022982"/>
    </source>
</evidence>
<evidence type="ECO:0000256" key="14">
    <source>
        <dbReference type="SAM" id="Phobius"/>
    </source>
</evidence>
<feature type="region of interest" description="Disordered" evidence="13">
    <location>
        <begin position="1"/>
        <end position="25"/>
    </location>
</feature>
<dbReference type="PANTHER" id="PTHR32361:SF24">
    <property type="entry name" value="REDUCTASE, PUTATIVE (AFU_ORTHOLOGUE AFUA_3G10820)-RELATED"/>
    <property type="match status" value="1"/>
</dbReference>
<evidence type="ECO:0000256" key="12">
    <source>
        <dbReference type="ARBA" id="ARBA00048483"/>
    </source>
</evidence>
<keyword evidence="8 14" id="KW-1133">Transmembrane helix</keyword>
<comment type="similarity">
    <text evidence="2">Belongs to the ferric reductase (FRE) family.</text>
</comment>
<feature type="transmembrane region" description="Helical" evidence="14">
    <location>
        <begin position="263"/>
        <end position="282"/>
    </location>
</feature>
<dbReference type="SUPFAM" id="SSF63380">
    <property type="entry name" value="Riboflavin synthase domain-like"/>
    <property type="match status" value="1"/>
</dbReference>
<evidence type="ECO:0000256" key="11">
    <source>
        <dbReference type="ARBA" id="ARBA00023136"/>
    </source>
</evidence>
<feature type="transmembrane region" description="Helical" evidence="14">
    <location>
        <begin position="122"/>
        <end position="142"/>
    </location>
</feature>
<dbReference type="Pfam" id="PF08030">
    <property type="entry name" value="NAD_binding_6"/>
    <property type="match status" value="1"/>
</dbReference>
<feature type="transmembrane region" description="Helical" evidence="14">
    <location>
        <begin position="162"/>
        <end position="183"/>
    </location>
</feature>
<dbReference type="Pfam" id="PF01794">
    <property type="entry name" value="Ferric_reduct"/>
    <property type="match status" value="1"/>
</dbReference>
<keyword evidence="17" id="KW-1185">Reference proteome</keyword>
<keyword evidence="7" id="KW-0249">Electron transport</keyword>
<dbReference type="SFLD" id="SFLDS00052">
    <property type="entry name" value="Ferric_Reductase_Domain"/>
    <property type="match status" value="1"/>
</dbReference>
<organism evidence="16 17">
    <name type="scientific">Zalerion maritima</name>
    <dbReference type="NCBI Taxonomy" id="339359"/>
    <lineage>
        <taxon>Eukaryota</taxon>
        <taxon>Fungi</taxon>
        <taxon>Dikarya</taxon>
        <taxon>Ascomycota</taxon>
        <taxon>Pezizomycotina</taxon>
        <taxon>Sordariomycetes</taxon>
        <taxon>Lulworthiomycetidae</taxon>
        <taxon>Lulworthiales</taxon>
        <taxon>Lulworthiaceae</taxon>
        <taxon>Zalerion</taxon>
    </lineage>
</organism>
<dbReference type="GO" id="GO:0006826">
    <property type="term" value="P:iron ion transport"/>
    <property type="evidence" value="ECO:0007669"/>
    <property type="project" value="UniProtKB-ARBA"/>
</dbReference>
<evidence type="ECO:0000313" key="17">
    <source>
        <dbReference type="Proteomes" id="UP001201980"/>
    </source>
</evidence>
<evidence type="ECO:0000256" key="9">
    <source>
        <dbReference type="ARBA" id="ARBA00023002"/>
    </source>
</evidence>
<keyword evidence="6 14" id="KW-0812">Transmembrane</keyword>
<name>A0AAD5RUV9_9PEZI</name>
<evidence type="ECO:0000256" key="5">
    <source>
        <dbReference type="ARBA" id="ARBA00022475"/>
    </source>
</evidence>
<keyword evidence="11 14" id="KW-0472">Membrane</keyword>
<feature type="transmembrane region" description="Helical" evidence="14">
    <location>
        <begin position="195"/>
        <end position="213"/>
    </location>
</feature>
<dbReference type="AlphaFoldDB" id="A0AAD5RUV9"/>
<dbReference type="Gene3D" id="3.40.50.80">
    <property type="entry name" value="Nucleotide-binding domain of ferredoxin-NADP reductase (FNR) module"/>
    <property type="match status" value="1"/>
</dbReference>
<proteinExistence type="inferred from homology"/>
<feature type="transmembrane region" description="Helical" evidence="14">
    <location>
        <begin position="233"/>
        <end position="251"/>
    </location>
</feature>
<dbReference type="InterPro" id="IPR013112">
    <property type="entry name" value="FAD-bd_8"/>
</dbReference>
<dbReference type="InterPro" id="IPR013121">
    <property type="entry name" value="Fe_red_NAD-bd_6"/>
</dbReference>
<dbReference type="GO" id="GO:0005886">
    <property type="term" value="C:plasma membrane"/>
    <property type="evidence" value="ECO:0007669"/>
    <property type="project" value="UniProtKB-SubCell"/>
</dbReference>
<sequence length="605" mass="67660">MSDSDQQNSTTSGREEGQAESTSSAINPEAENELLSAYLFYIIAAVSAALLFWRIYVEFSKYIRRVSCLSNDCQRYFAQTSTKTAFFKRNILYAPIFSKRHNREFQLSSAINVGTLPTRLQLFFLVGYFSTNVAFCVINVPWSDETGKAYKVLRNRTGTLSVVNMIPLFVMAGRNNPLVRLLNISFDTFNLLHRWFGRIVILEAVAHTLSFLAGNAATGSWADAIQTTLKVPFLMYGFIATCAFVALGLQASSALRHAFYETFKLLHIGLAVLAIITLWFHLKLDDLTQLKWLIPVVPIWVADRLCRFLRIIYHNIGAGGSRTLVEALPGNACRVTIAMARPWTFKPGQHAYLYMPTISLWQSHPFSVAWSEDSEDVFAEKQLPVSRGDVLSSRKSSMSFIIRARTGFTDTLYRKAAACPDGRLVTTCFAEGPYGGRHTMHSHGTVMLFAGGVGITQAVPHVRDLVAGYSNGTVAARKIVLVWIIQSPEHLEWIRPWMTEILAMDKRRECLRILLFVSRPRSTKEIHSPSATVQMFPGRPNVETLIGMEIENQVGAMGVAVCGPGALSDSVRAVVRSRQYSSDIDFVEEAFTVIHPPFLIFPEKD</sequence>
<dbReference type="InterPro" id="IPR013130">
    <property type="entry name" value="Fe3_Rdtase_TM_dom"/>
</dbReference>
<dbReference type="SFLD" id="SFLDG01168">
    <property type="entry name" value="Ferric_reductase_subgroup_(FRE"/>
    <property type="match status" value="1"/>
</dbReference>
<feature type="domain" description="FAD-binding FR-type" evidence="15">
    <location>
        <begin position="298"/>
        <end position="440"/>
    </location>
</feature>
<evidence type="ECO:0000259" key="15">
    <source>
        <dbReference type="PROSITE" id="PS51384"/>
    </source>
</evidence>
<gene>
    <name evidence="16" type="ORF">MKZ38_007601</name>
</gene>
<dbReference type="FunFam" id="3.40.50.80:FF:000023">
    <property type="entry name" value="Putative ferric-chelate reductase"/>
    <property type="match status" value="1"/>
</dbReference>
<dbReference type="Pfam" id="PF08022">
    <property type="entry name" value="FAD_binding_8"/>
    <property type="match status" value="1"/>
</dbReference>
<dbReference type="CDD" id="cd06186">
    <property type="entry name" value="NOX_Duox_like_FAD_NADP"/>
    <property type="match status" value="1"/>
</dbReference>
<dbReference type="EMBL" id="JAKWBI020000049">
    <property type="protein sequence ID" value="KAJ2904622.1"/>
    <property type="molecule type" value="Genomic_DNA"/>
</dbReference>
<dbReference type="SUPFAM" id="SSF52343">
    <property type="entry name" value="Ferredoxin reductase-like, C-terminal NADP-linked domain"/>
    <property type="match status" value="1"/>
</dbReference>
<evidence type="ECO:0000256" key="2">
    <source>
        <dbReference type="ARBA" id="ARBA00006278"/>
    </source>
</evidence>
<comment type="caution">
    <text evidence="16">The sequence shown here is derived from an EMBL/GenBank/DDBJ whole genome shotgun (WGS) entry which is preliminary data.</text>
</comment>
<dbReference type="PROSITE" id="PS51384">
    <property type="entry name" value="FAD_FR"/>
    <property type="match status" value="1"/>
</dbReference>
<evidence type="ECO:0000256" key="8">
    <source>
        <dbReference type="ARBA" id="ARBA00022989"/>
    </source>
</evidence>
<evidence type="ECO:0000256" key="1">
    <source>
        <dbReference type="ARBA" id="ARBA00004651"/>
    </source>
</evidence>
<protein>
    <recommendedName>
        <fullName evidence="3">ferric-chelate reductase (NADPH)</fullName>
        <ecNumber evidence="3">1.16.1.9</ecNumber>
    </recommendedName>
</protein>
<dbReference type="GO" id="GO:0015677">
    <property type="term" value="P:copper ion import"/>
    <property type="evidence" value="ECO:0007669"/>
    <property type="project" value="TreeGrafter"/>
</dbReference>
<dbReference type="GO" id="GO:0006879">
    <property type="term" value="P:intracellular iron ion homeostasis"/>
    <property type="evidence" value="ECO:0007669"/>
    <property type="project" value="TreeGrafter"/>
</dbReference>
<reference evidence="16" key="1">
    <citation type="submission" date="2022-07" db="EMBL/GenBank/DDBJ databases">
        <title>Draft genome sequence of Zalerion maritima ATCC 34329, a (micro)plastics degrading marine fungus.</title>
        <authorList>
            <person name="Paco A."/>
            <person name="Goncalves M.F.M."/>
            <person name="Rocha-Santos T.A.P."/>
            <person name="Alves A."/>
        </authorList>
    </citation>
    <scope>NUCLEOTIDE SEQUENCE</scope>
    <source>
        <strain evidence="16">ATCC 34329</strain>
    </source>
</reference>
<comment type="subcellular location">
    <subcellularLocation>
        <location evidence="1">Cell membrane</location>
        <topology evidence="1">Multi-pass membrane protein</topology>
    </subcellularLocation>
</comment>
<evidence type="ECO:0000256" key="13">
    <source>
        <dbReference type="SAM" id="MobiDB-lite"/>
    </source>
</evidence>
<dbReference type="GO" id="GO:0052851">
    <property type="term" value="F:ferric-chelate reductase (NADPH) activity"/>
    <property type="evidence" value="ECO:0007669"/>
    <property type="project" value="UniProtKB-EC"/>
</dbReference>
<comment type="catalytic activity">
    <reaction evidence="12">
        <text>2 a Fe(II)-siderophore + NADP(+) + H(+) = 2 a Fe(III)-siderophore + NADPH</text>
        <dbReference type="Rhea" id="RHEA:28795"/>
        <dbReference type="Rhea" id="RHEA-COMP:11342"/>
        <dbReference type="Rhea" id="RHEA-COMP:11344"/>
        <dbReference type="ChEBI" id="CHEBI:15378"/>
        <dbReference type="ChEBI" id="CHEBI:29033"/>
        <dbReference type="ChEBI" id="CHEBI:29034"/>
        <dbReference type="ChEBI" id="CHEBI:57783"/>
        <dbReference type="ChEBI" id="CHEBI:58349"/>
        <dbReference type="EC" id="1.16.1.9"/>
    </reaction>
</comment>
<evidence type="ECO:0000313" key="16">
    <source>
        <dbReference type="EMBL" id="KAJ2904622.1"/>
    </source>
</evidence>
<keyword evidence="9" id="KW-0560">Oxidoreductase</keyword>
<evidence type="ECO:0000256" key="3">
    <source>
        <dbReference type="ARBA" id="ARBA00012668"/>
    </source>
</evidence>
<dbReference type="EC" id="1.16.1.9" evidence="3"/>
<dbReference type="InterPro" id="IPR017938">
    <property type="entry name" value="Riboflavin_synthase-like_b-brl"/>
</dbReference>
<feature type="transmembrane region" description="Helical" evidence="14">
    <location>
        <begin position="38"/>
        <end position="57"/>
    </location>
</feature>
<feature type="compositionally biased region" description="Polar residues" evidence="13">
    <location>
        <begin position="1"/>
        <end position="12"/>
    </location>
</feature>
<evidence type="ECO:0000256" key="4">
    <source>
        <dbReference type="ARBA" id="ARBA00022448"/>
    </source>
</evidence>
<keyword evidence="10" id="KW-0406">Ion transport</keyword>
<dbReference type="InterPro" id="IPR039261">
    <property type="entry name" value="FNR_nucleotide-bd"/>
</dbReference>